<dbReference type="Gene3D" id="1.10.472.80">
    <property type="entry name" value="Ypt/Rab-GAP domain of gyp1p, domain 3"/>
    <property type="match status" value="1"/>
</dbReference>
<dbReference type="VEuPathDB" id="TrichDB:TVAG_329290"/>
<dbReference type="SMR" id="A2EB97"/>
<dbReference type="OMA" id="CLFVREF"/>
<keyword evidence="4" id="KW-1185">Reference proteome</keyword>
<protein>
    <submittedName>
        <fullName evidence="3">TBC domain containing protein</fullName>
    </submittedName>
</protein>
<evidence type="ECO:0000259" key="2">
    <source>
        <dbReference type="PROSITE" id="PS50086"/>
    </source>
</evidence>
<accession>A2EB97</accession>
<dbReference type="Gene3D" id="1.10.8.270">
    <property type="entry name" value="putative rabgap domain of human tbc1 domain family member 14 like domains"/>
    <property type="match status" value="1"/>
</dbReference>
<reference evidence="3" key="2">
    <citation type="journal article" date="2007" name="Science">
        <title>Draft genome sequence of the sexually transmitted pathogen Trichomonas vaginalis.</title>
        <authorList>
            <person name="Carlton J.M."/>
            <person name="Hirt R.P."/>
            <person name="Silva J.C."/>
            <person name="Delcher A.L."/>
            <person name="Schatz M."/>
            <person name="Zhao Q."/>
            <person name="Wortman J.R."/>
            <person name="Bidwell S.L."/>
            <person name="Alsmark U.C.M."/>
            <person name="Besteiro S."/>
            <person name="Sicheritz-Ponten T."/>
            <person name="Noel C.J."/>
            <person name="Dacks J.B."/>
            <person name="Foster P.G."/>
            <person name="Simillion C."/>
            <person name="Van de Peer Y."/>
            <person name="Miranda-Saavedra D."/>
            <person name="Barton G.J."/>
            <person name="Westrop G.D."/>
            <person name="Mueller S."/>
            <person name="Dessi D."/>
            <person name="Fiori P.L."/>
            <person name="Ren Q."/>
            <person name="Paulsen I."/>
            <person name="Zhang H."/>
            <person name="Bastida-Corcuera F.D."/>
            <person name="Simoes-Barbosa A."/>
            <person name="Brown M.T."/>
            <person name="Hayes R.D."/>
            <person name="Mukherjee M."/>
            <person name="Okumura C.Y."/>
            <person name="Schneider R."/>
            <person name="Smith A.J."/>
            <person name="Vanacova S."/>
            <person name="Villalvazo M."/>
            <person name="Haas B.J."/>
            <person name="Pertea M."/>
            <person name="Feldblyum T.V."/>
            <person name="Utterback T.R."/>
            <person name="Shu C.L."/>
            <person name="Osoegawa K."/>
            <person name="de Jong P.J."/>
            <person name="Hrdy I."/>
            <person name="Horvathova L."/>
            <person name="Zubacova Z."/>
            <person name="Dolezal P."/>
            <person name="Malik S.B."/>
            <person name="Logsdon J.M. Jr."/>
            <person name="Henze K."/>
            <person name="Gupta A."/>
            <person name="Wang C.C."/>
            <person name="Dunne R.L."/>
            <person name="Upcroft J.A."/>
            <person name="Upcroft P."/>
            <person name="White O."/>
            <person name="Salzberg S.L."/>
            <person name="Tang P."/>
            <person name="Chiu C.-H."/>
            <person name="Lee Y.-S."/>
            <person name="Embley T.M."/>
            <person name="Coombs G.H."/>
            <person name="Mottram J.C."/>
            <person name="Tachezy J."/>
            <person name="Fraser-Liggett C.M."/>
            <person name="Johnson P.J."/>
        </authorList>
    </citation>
    <scope>NUCLEOTIDE SEQUENCE [LARGE SCALE GENOMIC DNA]</scope>
    <source>
        <strain evidence="3">G3</strain>
    </source>
</reference>
<feature type="domain" description="Rab-GAP TBC" evidence="2">
    <location>
        <begin position="75"/>
        <end position="307"/>
    </location>
</feature>
<evidence type="ECO:0000256" key="1">
    <source>
        <dbReference type="SAM" id="MobiDB-lite"/>
    </source>
</evidence>
<dbReference type="GO" id="GO:0005794">
    <property type="term" value="C:Golgi apparatus"/>
    <property type="evidence" value="ECO:0000318"/>
    <property type="project" value="GO_Central"/>
</dbReference>
<dbReference type="PROSITE" id="PS50086">
    <property type="entry name" value="TBC_RABGAP"/>
    <property type="match status" value="1"/>
</dbReference>
<dbReference type="VEuPathDB" id="TrichDB:TVAGG3_0309730"/>
<dbReference type="eggNOG" id="KOG1092">
    <property type="taxonomic scope" value="Eukaryota"/>
</dbReference>
<dbReference type="OrthoDB" id="26371at2759"/>
<dbReference type="AlphaFoldDB" id="A2EB97"/>
<evidence type="ECO:0000313" key="4">
    <source>
        <dbReference type="Proteomes" id="UP000001542"/>
    </source>
</evidence>
<dbReference type="PANTHER" id="PTHR22957:SF26">
    <property type="entry name" value="LD44506P"/>
    <property type="match status" value="1"/>
</dbReference>
<dbReference type="InterPro" id="IPR035969">
    <property type="entry name" value="Rab-GAP_TBC_sf"/>
</dbReference>
<dbReference type="Proteomes" id="UP000001542">
    <property type="component" value="Unassembled WGS sequence"/>
</dbReference>
<name>A2EB97_TRIV3</name>
<dbReference type="RefSeq" id="XP_001322265.1">
    <property type="nucleotide sequence ID" value="XM_001322230.1"/>
</dbReference>
<dbReference type="FunFam" id="1.10.8.270:FF:000028">
    <property type="entry name" value="TBC domain containing protein"/>
    <property type="match status" value="1"/>
</dbReference>
<dbReference type="KEGG" id="tva:4767973"/>
<dbReference type="InParanoid" id="A2EB97"/>
<dbReference type="Gene3D" id="1.10.10.750">
    <property type="entry name" value="Ypt/Rab-GAP domain of gyp1p, domain 1"/>
    <property type="match status" value="1"/>
</dbReference>
<organism evidence="3 4">
    <name type="scientific">Trichomonas vaginalis (strain ATCC PRA-98 / G3)</name>
    <dbReference type="NCBI Taxonomy" id="412133"/>
    <lineage>
        <taxon>Eukaryota</taxon>
        <taxon>Metamonada</taxon>
        <taxon>Parabasalia</taxon>
        <taxon>Trichomonadida</taxon>
        <taxon>Trichomonadidae</taxon>
        <taxon>Trichomonas</taxon>
    </lineage>
</organism>
<dbReference type="FunFam" id="1.10.472.80:FF:000068">
    <property type="entry name" value="TBC domain containing protein"/>
    <property type="match status" value="1"/>
</dbReference>
<dbReference type="SUPFAM" id="SSF47923">
    <property type="entry name" value="Ypt/Rab-GAP domain of gyp1p"/>
    <property type="match status" value="2"/>
</dbReference>
<dbReference type="Pfam" id="PF00566">
    <property type="entry name" value="RabGAP-TBC"/>
    <property type="match status" value="1"/>
</dbReference>
<dbReference type="EMBL" id="DS113345">
    <property type="protein sequence ID" value="EAY10042.1"/>
    <property type="molecule type" value="Genomic_DNA"/>
</dbReference>
<dbReference type="FunCoup" id="A2EB97">
    <property type="interactions" value="694"/>
</dbReference>
<dbReference type="InterPro" id="IPR000195">
    <property type="entry name" value="Rab-GAP-TBC_dom"/>
</dbReference>
<evidence type="ECO:0000313" key="3">
    <source>
        <dbReference type="EMBL" id="EAY10042.1"/>
    </source>
</evidence>
<dbReference type="STRING" id="5722.A2EB97"/>
<feature type="region of interest" description="Disordered" evidence="1">
    <location>
        <begin position="25"/>
        <end position="46"/>
    </location>
</feature>
<gene>
    <name evidence="3" type="ORF">TVAG_329290</name>
</gene>
<dbReference type="SMART" id="SM00164">
    <property type="entry name" value="TBC"/>
    <property type="match status" value="1"/>
</dbReference>
<reference evidence="3" key="1">
    <citation type="submission" date="2006-10" db="EMBL/GenBank/DDBJ databases">
        <authorList>
            <person name="Amadeo P."/>
            <person name="Zhao Q."/>
            <person name="Wortman J."/>
            <person name="Fraser-Liggett C."/>
            <person name="Carlton J."/>
        </authorList>
    </citation>
    <scope>NUCLEOTIDE SEQUENCE</scope>
    <source>
        <strain evidence="3">G3</strain>
    </source>
</reference>
<sequence>MLKNDKKIDPMSEKASFFSRFRTKSGNIETNSKPSTPETLTRSSSTNLKRELQIEQLLQEPIIDLEKIRNMAWAGIPSQHRARIWRLFLDYEPVNTSLTEQTLIHKRGDYFDCMGRVYGESQRNYWTNAQKTTISQIQKDLPRTSVAILRNLRVKNLFERVLFVYSVRHPASGYVQGMNDVLQPFFFAFLLPFVPDCATARDLAMKENIDEVDEKTLQEVEADCFWCFSKLLDGLQDLYTKDQPGLYKMLESLQNIVDRVAPELSKHIMKEEIQYQEFAFRWVNCLLVREFSMEITFRIWDSYLARHNHVATTHIYVCAAMMEFLSAKLIPLNHSEFVIFLQSIDPASWTKDSIEEIFAQAYVYEGMFSRSPSHLKSASMPSLLK</sequence>
<proteinExistence type="predicted"/>
<dbReference type="PANTHER" id="PTHR22957">
    <property type="entry name" value="TBC1 DOMAIN FAMILY MEMBER GTPASE-ACTIVATING PROTEIN"/>
    <property type="match status" value="1"/>
</dbReference>
<dbReference type="GO" id="GO:0005096">
    <property type="term" value="F:GTPase activator activity"/>
    <property type="evidence" value="ECO:0000318"/>
    <property type="project" value="GO_Central"/>
</dbReference>